<dbReference type="SUPFAM" id="SSF53474">
    <property type="entry name" value="alpha/beta-Hydrolases"/>
    <property type="match status" value="1"/>
</dbReference>
<dbReference type="Proteomes" id="UP000313066">
    <property type="component" value="Unassembled WGS sequence"/>
</dbReference>
<evidence type="ECO:0000313" key="6">
    <source>
        <dbReference type="Proteomes" id="UP000313066"/>
    </source>
</evidence>
<evidence type="ECO:0000313" key="5">
    <source>
        <dbReference type="EMBL" id="KAB8182522.1"/>
    </source>
</evidence>
<keyword evidence="2" id="KW-0442">Lipid degradation</keyword>
<keyword evidence="6" id="KW-1185">Reference proteome</keyword>
<gene>
    <name evidence="5" type="ORF">FH610_024195</name>
</gene>
<dbReference type="Gene3D" id="3.40.50.1820">
    <property type="entry name" value="alpha/beta hydrolase"/>
    <property type="match status" value="1"/>
</dbReference>
<dbReference type="PANTHER" id="PTHR10272:SF0">
    <property type="entry name" value="PLATELET-ACTIVATING FACTOR ACETYLHYDROLASE"/>
    <property type="match status" value="1"/>
</dbReference>
<evidence type="ECO:0000256" key="4">
    <source>
        <dbReference type="SAM" id="MobiDB-lite"/>
    </source>
</evidence>
<keyword evidence="3" id="KW-0443">Lipid metabolism</keyword>
<dbReference type="AlphaFoldDB" id="A0A5N6BPN1"/>
<dbReference type="Pfam" id="PF03403">
    <property type="entry name" value="PAF-AH_p_II"/>
    <property type="match status" value="2"/>
</dbReference>
<feature type="compositionally biased region" description="Low complexity" evidence="4">
    <location>
        <begin position="64"/>
        <end position="82"/>
    </location>
</feature>
<keyword evidence="1 5" id="KW-0378">Hydrolase</keyword>
<accession>A0A5N6BPN1</accession>
<evidence type="ECO:0000256" key="1">
    <source>
        <dbReference type="ARBA" id="ARBA00022801"/>
    </source>
</evidence>
<sequence length="434" mass="46377">MPYEDPHAAPRAEAPTRHDKVRPALPGRRQSRGKPTLRTPILRAGLAAVAGLLTLTVPASRTPASASSGHASAGSSVTSSSTPYLPEPTGPHPVGTTSLRLNDTSRPDPWVPEATSRELMISLWYPARSRNGRRAPYVTPKESELILKGKGVTGVPLDVLSRTRTHAFSGAEPAGRGHTLPLVVLSPGFTDPRSSLTALAEELASRGYVVAGIDHTYETFATTFPDGRLATCAACELEGVDDFGEKAVENRAVDVSFVIDQLTGPHAKWKGASLIDASRIAMAGTSLGGASAAETMLKDPRVRAGINMDGLMFAPIPASGVARPFLFLGQPLHSPGGTDATWDRDWEHLTGWKRWLVVAGAVHPSFSDYDLLAQQIGVDLGSELAGTRSVDITRRYVRAFFDLHLGGRPQPLLDRPSVRYPEVGFCSPETKTCT</sequence>
<evidence type="ECO:0000256" key="2">
    <source>
        <dbReference type="ARBA" id="ARBA00022963"/>
    </source>
</evidence>
<comment type="caution">
    <text evidence="5">The sequence shown here is derived from an EMBL/GenBank/DDBJ whole genome shotgun (WGS) entry which is preliminary data.</text>
</comment>
<dbReference type="PANTHER" id="PTHR10272">
    <property type="entry name" value="PLATELET-ACTIVATING FACTOR ACETYLHYDROLASE"/>
    <property type="match status" value="1"/>
</dbReference>
<protein>
    <submittedName>
        <fullName evidence="5">Alpha/beta hydrolase</fullName>
    </submittedName>
</protein>
<feature type="region of interest" description="Disordered" evidence="4">
    <location>
        <begin position="1"/>
        <end position="39"/>
    </location>
</feature>
<evidence type="ECO:0000256" key="3">
    <source>
        <dbReference type="ARBA" id="ARBA00023098"/>
    </source>
</evidence>
<organism evidence="5 6">
    <name type="scientific">Microbispora catharanthi</name>
    <dbReference type="NCBI Taxonomy" id="1712871"/>
    <lineage>
        <taxon>Bacteria</taxon>
        <taxon>Bacillati</taxon>
        <taxon>Actinomycetota</taxon>
        <taxon>Actinomycetes</taxon>
        <taxon>Streptosporangiales</taxon>
        <taxon>Streptosporangiaceae</taxon>
        <taxon>Microbispora</taxon>
    </lineage>
</organism>
<feature type="compositionally biased region" description="Basic and acidic residues" evidence="4">
    <location>
        <begin position="1"/>
        <end position="22"/>
    </location>
</feature>
<dbReference type="EMBL" id="VDMA02000013">
    <property type="protein sequence ID" value="KAB8182522.1"/>
    <property type="molecule type" value="Genomic_DNA"/>
</dbReference>
<proteinExistence type="predicted"/>
<name>A0A5N6BPN1_9ACTN</name>
<reference evidence="5 6" key="1">
    <citation type="submission" date="2019-10" db="EMBL/GenBank/DDBJ databases">
        <title>Nonomuraea sp. nov., isolated from Phyllanthus amarus.</title>
        <authorList>
            <person name="Klykleung N."/>
            <person name="Tanasupawat S."/>
        </authorList>
    </citation>
    <scope>NUCLEOTIDE SEQUENCE [LARGE SCALE GENOMIC DNA]</scope>
    <source>
        <strain evidence="5 6">CR1-09</strain>
    </source>
</reference>
<dbReference type="InterPro" id="IPR029058">
    <property type="entry name" value="AB_hydrolase_fold"/>
</dbReference>
<dbReference type="GO" id="GO:0016042">
    <property type="term" value="P:lipid catabolic process"/>
    <property type="evidence" value="ECO:0007669"/>
    <property type="project" value="UniProtKB-KW"/>
</dbReference>
<feature type="compositionally biased region" description="Polar residues" evidence="4">
    <location>
        <begin position="95"/>
        <end position="104"/>
    </location>
</feature>
<feature type="region of interest" description="Disordered" evidence="4">
    <location>
        <begin position="61"/>
        <end position="112"/>
    </location>
</feature>
<dbReference type="GO" id="GO:0003847">
    <property type="term" value="F:1-alkyl-2-acetylglycerophosphocholine esterase activity"/>
    <property type="evidence" value="ECO:0007669"/>
    <property type="project" value="TreeGrafter"/>
</dbReference>